<protein>
    <submittedName>
        <fullName evidence="10">MFS transporter</fullName>
    </submittedName>
</protein>
<evidence type="ECO:0000256" key="1">
    <source>
        <dbReference type="ARBA" id="ARBA00004429"/>
    </source>
</evidence>
<evidence type="ECO:0000256" key="3">
    <source>
        <dbReference type="ARBA" id="ARBA00022475"/>
    </source>
</evidence>
<accession>A0ABW2ILT4</accession>
<name>A0ABW2ILT4_9PROT</name>
<keyword evidence="11" id="KW-1185">Reference proteome</keyword>
<keyword evidence="2" id="KW-0813">Transport</keyword>
<comment type="subcellular location">
    <subcellularLocation>
        <location evidence="1">Cell inner membrane</location>
        <topology evidence="1">Multi-pass membrane protein</topology>
    </subcellularLocation>
</comment>
<dbReference type="PANTHER" id="PTHR23522">
    <property type="entry name" value="BLL5896 PROTEIN"/>
    <property type="match status" value="1"/>
</dbReference>
<evidence type="ECO:0000313" key="11">
    <source>
        <dbReference type="Proteomes" id="UP001596492"/>
    </source>
</evidence>
<dbReference type="Gene3D" id="1.20.1250.20">
    <property type="entry name" value="MFS general substrate transporter like domains"/>
    <property type="match status" value="2"/>
</dbReference>
<feature type="domain" description="Major facilitator superfamily associated" evidence="9">
    <location>
        <begin position="8"/>
        <end position="360"/>
    </location>
</feature>
<sequence>MNDAWRATAYLSLFYYMFGFQLPYLPVWLEKARGLNGTQISAVIFGALLARIIVGPLISTWADAKTSRAALTLLAVGGFVGYLALNFSNHPIILSAVGFCVMSVVHAIMPLSEASLVLSVGKGIRPNFGEGRGIASVLFVLGVFSGGLLMERYGVEYLVPAITCLFVAQILIGLCAPRISLGVSDNSIGFGERFKRGFRQFRKPVLFLLLIASACIQATHAFYYGFSTVIWEKQGFSGQLISLMWITGVVLEIAFLTFSARLLTWLTPERLILLGGIAGVIRWTVLGFSPSALSILLVQNLHGLTFAATFIGCVTLIQREVDKESQALTLSILASVIAAVTGLFGLMSGILYDWIGAMGYWWMAGLAGIGTLFACLLMLRIRTRLYR</sequence>
<feature type="transmembrane region" description="Helical" evidence="8">
    <location>
        <begin position="133"/>
        <end position="151"/>
    </location>
</feature>
<dbReference type="InterPro" id="IPR026032">
    <property type="entry name" value="HcaT-like"/>
</dbReference>
<evidence type="ECO:0000259" key="9">
    <source>
        <dbReference type="Pfam" id="PF12832"/>
    </source>
</evidence>
<keyword evidence="3" id="KW-1003">Cell membrane</keyword>
<feature type="transmembrane region" description="Helical" evidence="8">
    <location>
        <begin position="271"/>
        <end position="289"/>
    </location>
</feature>
<keyword evidence="6 8" id="KW-1133">Transmembrane helix</keyword>
<gene>
    <name evidence="10" type="ORF">ACFQS8_09460</name>
</gene>
<feature type="transmembrane region" description="Helical" evidence="8">
    <location>
        <begin position="157"/>
        <end position="176"/>
    </location>
</feature>
<dbReference type="PANTHER" id="PTHR23522:SF10">
    <property type="entry name" value="3-PHENYLPROPIONIC ACID TRANSPORTER-RELATED"/>
    <property type="match status" value="1"/>
</dbReference>
<evidence type="ECO:0000256" key="7">
    <source>
        <dbReference type="ARBA" id="ARBA00023136"/>
    </source>
</evidence>
<dbReference type="RefSeq" id="WP_382167079.1">
    <property type="nucleotide sequence ID" value="NZ_JBHTBR010000005.1"/>
</dbReference>
<keyword evidence="7 8" id="KW-0472">Membrane</keyword>
<dbReference type="Pfam" id="PF12832">
    <property type="entry name" value="MFS_1_like"/>
    <property type="match status" value="1"/>
</dbReference>
<dbReference type="NCBIfam" id="NF037955">
    <property type="entry name" value="mfs"/>
    <property type="match status" value="1"/>
</dbReference>
<reference evidence="11" key="1">
    <citation type="journal article" date="2019" name="Int. J. Syst. Evol. Microbiol.">
        <title>The Global Catalogue of Microorganisms (GCM) 10K type strain sequencing project: providing services to taxonomists for standard genome sequencing and annotation.</title>
        <authorList>
            <consortium name="The Broad Institute Genomics Platform"/>
            <consortium name="The Broad Institute Genome Sequencing Center for Infectious Disease"/>
            <person name="Wu L."/>
            <person name="Ma J."/>
        </authorList>
    </citation>
    <scope>NUCLEOTIDE SEQUENCE [LARGE SCALE GENOMIC DNA]</scope>
    <source>
        <strain evidence="11">CCUG 51308</strain>
    </source>
</reference>
<proteinExistence type="predicted"/>
<feature type="transmembrane region" description="Helical" evidence="8">
    <location>
        <begin position="205"/>
        <end position="226"/>
    </location>
</feature>
<keyword evidence="4" id="KW-0997">Cell inner membrane</keyword>
<dbReference type="InterPro" id="IPR036259">
    <property type="entry name" value="MFS_trans_sf"/>
</dbReference>
<dbReference type="Proteomes" id="UP001596492">
    <property type="component" value="Unassembled WGS sequence"/>
</dbReference>
<organism evidence="10 11">
    <name type="scientific">Hirschia litorea</name>
    <dbReference type="NCBI Taxonomy" id="1199156"/>
    <lineage>
        <taxon>Bacteria</taxon>
        <taxon>Pseudomonadati</taxon>
        <taxon>Pseudomonadota</taxon>
        <taxon>Alphaproteobacteria</taxon>
        <taxon>Hyphomonadales</taxon>
        <taxon>Hyphomonadaceae</taxon>
        <taxon>Hirschia</taxon>
    </lineage>
</organism>
<feature type="transmembrane region" description="Helical" evidence="8">
    <location>
        <begin position="329"/>
        <end position="352"/>
    </location>
</feature>
<evidence type="ECO:0000256" key="2">
    <source>
        <dbReference type="ARBA" id="ARBA00022448"/>
    </source>
</evidence>
<evidence type="ECO:0000256" key="4">
    <source>
        <dbReference type="ARBA" id="ARBA00022519"/>
    </source>
</evidence>
<feature type="transmembrane region" description="Helical" evidence="8">
    <location>
        <begin position="295"/>
        <end position="317"/>
    </location>
</feature>
<feature type="transmembrane region" description="Helical" evidence="8">
    <location>
        <begin position="7"/>
        <end position="28"/>
    </location>
</feature>
<feature type="transmembrane region" description="Helical" evidence="8">
    <location>
        <begin position="40"/>
        <end position="62"/>
    </location>
</feature>
<keyword evidence="5 8" id="KW-0812">Transmembrane</keyword>
<dbReference type="InterPro" id="IPR024989">
    <property type="entry name" value="MFS_assoc_dom"/>
</dbReference>
<evidence type="ECO:0000256" key="6">
    <source>
        <dbReference type="ARBA" id="ARBA00022989"/>
    </source>
</evidence>
<evidence type="ECO:0000256" key="8">
    <source>
        <dbReference type="SAM" id="Phobius"/>
    </source>
</evidence>
<dbReference type="EMBL" id="JBHTBR010000005">
    <property type="protein sequence ID" value="MFC7291841.1"/>
    <property type="molecule type" value="Genomic_DNA"/>
</dbReference>
<feature type="transmembrane region" description="Helical" evidence="8">
    <location>
        <begin position="91"/>
        <end position="112"/>
    </location>
</feature>
<dbReference type="PIRSF" id="PIRSF004925">
    <property type="entry name" value="HcaT"/>
    <property type="match status" value="1"/>
</dbReference>
<evidence type="ECO:0000313" key="10">
    <source>
        <dbReference type="EMBL" id="MFC7291841.1"/>
    </source>
</evidence>
<evidence type="ECO:0000256" key="5">
    <source>
        <dbReference type="ARBA" id="ARBA00022692"/>
    </source>
</evidence>
<feature type="transmembrane region" description="Helical" evidence="8">
    <location>
        <begin position="358"/>
        <end position="379"/>
    </location>
</feature>
<comment type="caution">
    <text evidence="10">The sequence shown here is derived from an EMBL/GenBank/DDBJ whole genome shotgun (WGS) entry which is preliminary data.</text>
</comment>
<feature type="transmembrane region" description="Helical" evidence="8">
    <location>
        <begin position="238"/>
        <end position="259"/>
    </location>
</feature>
<dbReference type="SUPFAM" id="SSF103473">
    <property type="entry name" value="MFS general substrate transporter"/>
    <property type="match status" value="1"/>
</dbReference>
<feature type="transmembrane region" description="Helical" evidence="8">
    <location>
        <begin position="69"/>
        <end position="85"/>
    </location>
</feature>